<feature type="compositionally biased region" description="Basic and acidic residues" evidence="1">
    <location>
        <begin position="241"/>
        <end position="254"/>
    </location>
</feature>
<keyword evidence="2" id="KW-0812">Transmembrane</keyword>
<dbReference type="AlphaFoldDB" id="A0AAW2C384"/>
<evidence type="ECO:0000313" key="4">
    <source>
        <dbReference type="Proteomes" id="UP001459277"/>
    </source>
</evidence>
<keyword evidence="2" id="KW-1133">Transmembrane helix</keyword>
<dbReference type="EMBL" id="JAZDWU010000009">
    <property type="protein sequence ID" value="KAK9992158.1"/>
    <property type="molecule type" value="Genomic_DNA"/>
</dbReference>
<evidence type="ECO:0000256" key="2">
    <source>
        <dbReference type="SAM" id="Phobius"/>
    </source>
</evidence>
<keyword evidence="2" id="KW-0472">Membrane</keyword>
<dbReference type="Proteomes" id="UP001459277">
    <property type="component" value="Unassembled WGS sequence"/>
</dbReference>
<protein>
    <submittedName>
        <fullName evidence="3">Uncharacterized protein</fullName>
    </submittedName>
</protein>
<organism evidence="3 4">
    <name type="scientific">Lithocarpus litseifolius</name>
    <dbReference type="NCBI Taxonomy" id="425828"/>
    <lineage>
        <taxon>Eukaryota</taxon>
        <taxon>Viridiplantae</taxon>
        <taxon>Streptophyta</taxon>
        <taxon>Embryophyta</taxon>
        <taxon>Tracheophyta</taxon>
        <taxon>Spermatophyta</taxon>
        <taxon>Magnoliopsida</taxon>
        <taxon>eudicotyledons</taxon>
        <taxon>Gunneridae</taxon>
        <taxon>Pentapetalae</taxon>
        <taxon>rosids</taxon>
        <taxon>fabids</taxon>
        <taxon>Fagales</taxon>
        <taxon>Fagaceae</taxon>
        <taxon>Lithocarpus</taxon>
    </lineage>
</organism>
<sequence length="254" mass="27992">MQEEGYNSRMESMIEPPELGVGGGGQLEEDDECVGGGCDGGGGDGGGGEGTGLLQGLLHAEHIVHAIWYLEVAVIVVAVAAVAGLDILRDMKRNIREIFTPRGGLVLVDWQVSTVVDRCIWRIGACQLVLVNQQVSTVVDRCLDRQVTVNREKSFRWGIEREFEITMNGEREFEINNKKEVNSGTTTLMEENESGRLHATLDGYNKPYCGPNKTKPKWTRVPQMDCGPSSVEEGEPRLTLGKRDTTQRGIEEMN</sequence>
<gene>
    <name evidence="3" type="ORF">SO802_027143</name>
</gene>
<keyword evidence="4" id="KW-1185">Reference proteome</keyword>
<name>A0AAW2C384_9ROSI</name>
<feature type="region of interest" description="Disordered" evidence="1">
    <location>
        <begin position="215"/>
        <end position="254"/>
    </location>
</feature>
<evidence type="ECO:0000256" key="1">
    <source>
        <dbReference type="SAM" id="MobiDB-lite"/>
    </source>
</evidence>
<evidence type="ECO:0000313" key="3">
    <source>
        <dbReference type="EMBL" id="KAK9992158.1"/>
    </source>
</evidence>
<comment type="caution">
    <text evidence="3">The sequence shown here is derived from an EMBL/GenBank/DDBJ whole genome shotgun (WGS) entry which is preliminary data.</text>
</comment>
<accession>A0AAW2C384</accession>
<reference evidence="3 4" key="1">
    <citation type="submission" date="2024-01" db="EMBL/GenBank/DDBJ databases">
        <title>A telomere-to-telomere, gap-free genome of sweet tea (Lithocarpus litseifolius).</title>
        <authorList>
            <person name="Zhou J."/>
        </authorList>
    </citation>
    <scope>NUCLEOTIDE SEQUENCE [LARGE SCALE GENOMIC DNA]</scope>
    <source>
        <strain evidence="3">Zhou-2022a</strain>
        <tissue evidence="3">Leaf</tissue>
    </source>
</reference>
<proteinExistence type="predicted"/>
<feature type="transmembrane region" description="Helical" evidence="2">
    <location>
        <begin position="66"/>
        <end position="88"/>
    </location>
</feature>
<feature type="region of interest" description="Disordered" evidence="1">
    <location>
        <begin position="1"/>
        <end position="22"/>
    </location>
</feature>